<gene>
    <name evidence="2" type="ORF">LCGC14_1423680</name>
</gene>
<accession>A0A0F9KBP0</accession>
<organism evidence="2">
    <name type="scientific">marine sediment metagenome</name>
    <dbReference type="NCBI Taxonomy" id="412755"/>
    <lineage>
        <taxon>unclassified sequences</taxon>
        <taxon>metagenomes</taxon>
        <taxon>ecological metagenomes</taxon>
    </lineage>
</organism>
<feature type="domain" description="THIF-type NAD/FAD binding fold" evidence="1">
    <location>
        <begin position="24"/>
        <end position="252"/>
    </location>
</feature>
<dbReference type="EMBL" id="LAZR01009525">
    <property type="protein sequence ID" value="KKM72126.1"/>
    <property type="molecule type" value="Genomic_DNA"/>
</dbReference>
<dbReference type="InterPro" id="IPR000594">
    <property type="entry name" value="ThiF_NAD_FAD-bd"/>
</dbReference>
<evidence type="ECO:0000313" key="2">
    <source>
        <dbReference type="EMBL" id="KKM72126.1"/>
    </source>
</evidence>
<dbReference type="Pfam" id="PF00899">
    <property type="entry name" value="ThiF"/>
    <property type="match status" value="1"/>
</dbReference>
<comment type="caution">
    <text evidence="2">The sequence shown here is derived from an EMBL/GenBank/DDBJ whole genome shotgun (WGS) entry which is preliminary data.</text>
</comment>
<proteinExistence type="predicted"/>
<dbReference type="GO" id="GO:0005737">
    <property type="term" value="C:cytoplasm"/>
    <property type="evidence" value="ECO:0007669"/>
    <property type="project" value="TreeGrafter"/>
</dbReference>
<evidence type="ECO:0000259" key="1">
    <source>
        <dbReference type="Pfam" id="PF00899"/>
    </source>
</evidence>
<dbReference type="SUPFAM" id="SSF69572">
    <property type="entry name" value="Activating enzymes of the ubiquitin-like proteins"/>
    <property type="match status" value="1"/>
</dbReference>
<reference evidence="2" key="1">
    <citation type="journal article" date="2015" name="Nature">
        <title>Complex archaea that bridge the gap between prokaryotes and eukaryotes.</title>
        <authorList>
            <person name="Spang A."/>
            <person name="Saw J.H."/>
            <person name="Jorgensen S.L."/>
            <person name="Zaremba-Niedzwiedzka K."/>
            <person name="Martijn J."/>
            <person name="Lind A.E."/>
            <person name="van Eijk R."/>
            <person name="Schleper C."/>
            <person name="Guy L."/>
            <person name="Ettema T.J."/>
        </authorList>
    </citation>
    <scope>NUCLEOTIDE SEQUENCE</scope>
</reference>
<dbReference type="GO" id="GO:0008641">
    <property type="term" value="F:ubiquitin-like modifier activating enzyme activity"/>
    <property type="evidence" value="ECO:0007669"/>
    <property type="project" value="InterPro"/>
</dbReference>
<dbReference type="GO" id="GO:0032446">
    <property type="term" value="P:protein modification by small protein conjugation"/>
    <property type="evidence" value="ECO:0007669"/>
    <property type="project" value="TreeGrafter"/>
</dbReference>
<dbReference type="InterPro" id="IPR035985">
    <property type="entry name" value="Ubiquitin-activating_enz"/>
</dbReference>
<dbReference type="AlphaFoldDB" id="A0A0F9KBP0"/>
<dbReference type="Gene3D" id="3.40.50.720">
    <property type="entry name" value="NAD(P)-binding Rossmann-like Domain"/>
    <property type="match status" value="1"/>
</dbReference>
<dbReference type="GO" id="GO:0004792">
    <property type="term" value="F:thiosulfate-cyanide sulfurtransferase activity"/>
    <property type="evidence" value="ECO:0007669"/>
    <property type="project" value="TreeGrafter"/>
</dbReference>
<dbReference type="GO" id="GO:0016779">
    <property type="term" value="F:nucleotidyltransferase activity"/>
    <property type="evidence" value="ECO:0007669"/>
    <property type="project" value="TreeGrafter"/>
</dbReference>
<dbReference type="InterPro" id="IPR045886">
    <property type="entry name" value="ThiF/MoeB/HesA"/>
</dbReference>
<dbReference type="PANTHER" id="PTHR10953:SF102">
    <property type="entry name" value="ADENYLYLTRANSFERASE AND SULFURTRANSFERASE MOCS3"/>
    <property type="match status" value="1"/>
</dbReference>
<name>A0A0F9KBP0_9ZZZZ</name>
<protein>
    <recommendedName>
        <fullName evidence="1">THIF-type NAD/FAD binding fold domain-containing protein</fullName>
    </recommendedName>
</protein>
<sequence length="396" mass="43120">MAEKTTGAESILLSEGRFARFEAIQWWQQSLLSDARVLVVGAGALGNEVIKNMALLGVGNLLIADMDVVESSNLTRSVLFRPGDEGKPKAAIAARAAGELYPQIRAVPLVGNVLSDLGLGCFRWAQVIVGALDNREARVFVNACCAQASRPWIDGGIEVLSGIVRGFATPQSACYECTMGQADWDLLAKRRSCSLLARMALREGGTPTTPTTASVIGAIQAQEVLKRLHGLDCLAGSGYVFEGLTHNSYSVRYPISPQCPWHEPQPPIEVAEHWNCDTPVREIWDWAAGRLGPLDAIDLSRELVESLRCPSCDRQQRVLQPIDRISAEQALCRKCRAEMTPQFLHSLGPDSALLDLSVRQLGLPMWDVVWARSKDAMLGVELTGDRSAVLANHPET</sequence>
<dbReference type="PANTHER" id="PTHR10953">
    <property type="entry name" value="UBIQUITIN-ACTIVATING ENZYME E1"/>
    <property type="match status" value="1"/>
</dbReference>